<gene>
    <name evidence="1" type="ORF">V3851_08870</name>
</gene>
<dbReference type="InterPro" id="IPR024265">
    <property type="entry name" value="DUF3788"/>
</dbReference>
<keyword evidence="2" id="KW-1185">Reference proteome</keyword>
<dbReference type="Pfam" id="PF12663">
    <property type="entry name" value="DUF3788"/>
    <property type="match status" value="1"/>
</dbReference>
<proteinExistence type="predicted"/>
<dbReference type="Proteomes" id="UP001306950">
    <property type="component" value="Unassembled WGS sequence"/>
</dbReference>
<reference evidence="1 2" key="1">
    <citation type="submission" date="2024-02" db="EMBL/GenBank/DDBJ databases">
        <title>A nitrogen-fixing paenibacillus bacterium.</title>
        <authorList>
            <person name="Zhang W.L."/>
            <person name="Chen S.F."/>
        </authorList>
    </citation>
    <scope>NUCLEOTIDE SEQUENCE [LARGE SCALE GENOMIC DNA]</scope>
    <source>
        <strain evidence="1 2">M1</strain>
    </source>
</reference>
<dbReference type="RefSeq" id="WP_331846163.1">
    <property type="nucleotide sequence ID" value="NZ_JAZHPZ010000003.1"/>
</dbReference>
<evidence type="ECO:0000313" key="1">
    <source>
        <dbReference type="EMBL" id="MEF2965940.1"/>
    </source>
</evidence>
<evidence type="ECO:0000313" key="2">
    <source>
        <dbReference type="Proteomes" id="UP001306950"/>
    </source>
</evidence>
<dbReference type="EMBL" id="JAZHPZ010000003">
    <property type="protein sequence ID" value="MEF2965940.1"/>
    <property type="molecule type" value="Genomic_DNA"/>
</dbReference>
<sequence length="146" mass="16852">MNYTRMLDKLAVPTMEDIYTFMGDKATEAWVDLEKFLEDNYDFSPEIVFGGKNYGWCVRYRRSGKTLTAIHPESGAFTILIVLGKKEAEEALSCLEQFSKEMASLIMDTDQLHDGKWLWIRVLSSESNEDIKKLLMIKKKPKKKTA</sequence>
<name>A0ABU7VR35_9BACL</name>
<organism evidence="1 2">
    <name type="scientific">Paenibacillus haidiansis</name>
    <dbReference type="NCBI Taxonomy" id="1574488"/>
    <lineage>
        <taxon>Bacteria</taxon>
        <taxon>Bacillati</taxon>
        <taxon>Bacillota</taxon>
        <taxon>Bacilli</taxon>
        <taxon>Bacillales</taxon>
        <taxon>Paenibacillaceae</taxon>
        <taxon>Paenibacillus</taxon>
    </lineage>
</organism>
<accession>A0ABU7VR35</accession>
<protein>
    <submittedName>
        <fullName evidence="1">DUF3788 domain-containing protein</fullName>
    </submittedName>
</protein>
<comment type="caution">
    <text evidence="1">The sequence shown here is derived from an EMBL/GenBank/DDBJ whole genome shotgun (WGS) entry which is preliminary data.</text>
</comment>